<dbReference type="Gene3D" id="3.40.30.10">
    <property type="entry name" value="Glutaredoxin"/>
    <property type="match status" value="1"/>
</dbReference>
<name>A0A369C8Z7_9GAMM</name>
<dbReference type="SUPFAM" id="SSF52833">
    <property type="entry name" value="Thioredoxin-like"/>
    <property type="match status" value="1"/>
</dbReference>
<dbReference type="GO" id="GO:0046872">
    <property type="term" value="F:metal ion binding"/>
    <property type="evidence" value="ECO:0007669"/>
    <property type="project" value="UniProtKB-KW"/>
</dbReference>
<feature type="chain" id="PRO_5017033798" evidence="5">
    <location>
        <begin position="24"/>
        <end position="192"/>
    </location>
</feature>
<feature type="signal peptide" evidence="5">
    <location>
        <begin position="1"/>
        <end position="23"/>
    </location>
</feature>
<feature type="binding site" evidence="3">
    <location>
        <position position="62"/>
    </location>
    <ligand>
        <name>Cu cation</name>
        <dbReference type="ChEBI" id="CHEBI:23378"/>
    </ligand>
</feature>
<dbReference type="InterPro" id="IPR036249">
    <property type="entry name" value="Thioredoxin-like_sf"/>
</dbReference>
<dbReference type="PANTHER" id="PTHR12151">
    <property type="entry name" value="ELECTRON TRANSPORT PROTIN SCO1/SENC FAMILY MEMBER"/>
    <property type="match status" value="1"/>
</dbReference>
<evidence type="ECO:0000256" key="4">
    <source>
        <dbReference type="PIRSR" id="PIRSR603782-2"/>
    </source>
</evidence>
<comment type="caution">
    <text evidence="7">The sequence shown here is derived from an EMBL/GenBank/DDBJ whole genome shotgun (WGS) entry which is preliminary data.</text>
</comment>
<sequence length="192" mass="21171">MRHLSPWPALFALLFALGTPAQARLGGDFTLTDHDGAPFSLEQARGQVVLLFFGYTHCPDICLTTLGEVTAALHRLGELADRVQPLFVSVDPERDTPAVLRNYVGWFDPRITALTGSPDAIRAVADQYRVRYSFGPREASGFYPVDHSADLYVIDTDGRLVRKLPYGIPPETIAETVRTLLRRADAPAAAHR</sequence>
<evidence type="ECO:0000256" key="2">
    <source>
        <dbReference type="ARBA" id="ARBA00023008"/>
    </source>
</evidence>
<gene>
    <name evidence="7" type="ORF">DFQ59_10535</name>
</gene>
<keyword evidence="2 3" id="KW-0186">Copper</keyword>
<dbReference type="OrthoDB" id="9790194at2"/>
<evidence type="ECO:0000259" key="6">
    <source>
        <dbReference type="PROSITE" id="PS51352"/>
    </source>
</evidence>
<dbReference type="Pfam" id="PF02630">
    <property type="entry name" value="SCO1-SenC"/>
    <property type="match status" value="1"/>
</dbReference>
<feature type="domain" description="Thioredoxin" evidence="6">
    <location>
        <begin position="20"/>
        <end position="182"/>
    </location>
</feature>
<keyword evidence="5" id="KW-0732">Signal</keyword>
<evidence type="ECO:0000256" key="5">
    <source>
        <dbReference type="SAM" id="SignalP"/>
    </source>
</evidence>
<dbReference type="PROSITE" id="PS51352">
    <property type="entry name" value="THIOREDOXIN_2"/>
    <property type="match status" value="1"/>
</dbReference>
<feature type="binding site" evidence="3">
    <location>
        <position position="58"/>
    </location>
    <ligand>
        <name>Cu cation</name>
        <dbReference type="ChEBI" id="CHEBI:23378"/>
    </ligand>
</feature>
<protein>
    <submittedName>
        <fullName evidence="7">Protein SCO1/2</fullName>
    </submittedName>
</protein>
<dbReference type="InterPro" id="IPR013766">
    <property type="entry name" value="Thioredoxin_domain"/>
</dbReference>
<dbReference type="RefSeq" id="WP_114279818.1">
    <property type="nucleotide sequence ID" value="NZ_QPJY01000005.1"/>
</dbReference>
<dbReference type="Proteomes" id="UP000252707">
    <property type="component" value="Unassembled WGS sequence"/>
</dbReference>
<dbReference type="CDD" id="cd02968">
    <property type="entry name" value="SCO"/>
    <property type="match status" value="1"/>
</dbReference>
<organism evidence="7 8">
    <name type="scientific">Thioalbus denitrificans</name>
    <dbReference type="NCBI Taxonomy" id="547122"/>
    <lineage>
        <taxon>Bacteria</taxon>
        <taxon>Pseudomonadati</taxon>
        <taxon>Pseudomonadota</taxon>
        <taxon>Gammaproteobacteria</taxon>
        <taxon>Chromatiales</taxon>
        <taxon>Ectothiorhodospiraceae</taxon>
        <taxon>Thioalbus</taxon>
    </lineage>
</organism>
<dbReference type="AlphaFoldDB" id="A0A369C8Z7"/>
<evidence type="ECO:0000313" key="8">
    <source>
        <dbReference type="Proteomes" id="UP000252707"/>
    </source>
</evidence>
<reference evidence="7 8" key="1">
    <citation type="submission" date="2018-07" db="EMBL/GenBank/DDBJ databases">
        <title>Genomic Encyclopedia of Type Strains, Phase IV (KMG-IV): sequencing the most valuable type-strain genomes for metagenomic binning, comparative biology and taxonomic classification.</title>
        <authorList>
            <person name="Goeker M."/>
        </authorList>
    </citation>
    <scope>NUCLEOTIDE SEQUENCE [LARGE SCALE GENOMIC DNA]</scope>
    <source>
        <strain evidence="7 8">DSM 26407</strain>
    </source>
</reference>
<keyword evidence="4" id="KW-1015">Disulfide bond</keyword>
<feature type="disulfide bond" description="Redox-active" evidence="4">
    <location>
        <begin position="58"/>
        <end position="62"/>
    </location>
</feature>
<evidence type="ECO:0000313" key="7">
    <source>
        <dbReference type="EMBL" id="RCX30203.1"/>
    </source>
</evidence>
<keyword evidence="8" id="KW-1185">Reference proteome</keyword>
<evidence type="ECO:0000256" key="1">
    <source>
        <dbReference type="ARBA" id="ARBA00010996"/>
    </source>
</evidence>
<keyword evidence="3" id="KW-0479">Metal-binding</keyword>
<accession>A0A369C8Z7</accession>
<dbReference type="InterPro" id="IPR003782">
    <property type="entry name" value="SCO1/SenC"/>
</dbReference>
<dbReference type="FunFam" id="3.40.30.10:FF:000013">
    <property type="entry name" value="Blast:Protein SCO1 homolog, mitochondrial"/>
    <property type="match status" value="1"/>
</dbReference>
<dbReference type="PANTHER" id="PTHR12151:SF25">
    <property type="entry name" value="LINALOOL DEHYDRATASE_ISOMERASE DOMAIN-CONTAINING PROTEIN"/>
    <property type="match status" value="1"/>
</dbReference>
<comment type="similarity">
    <text evidence="1">Belongs to the SCO1/2 family.</text>
</comment>
<dbReference type="EMBL" id="QPJY01000005">
    <property type="protein sequence ID" value="RCX30203.1"/>
    <property type="molecule type" value="Genomic_DNA"/>
</dbReference>
<feature type="binding site" evidence="3">
    <location>
        <position position="147"/>
    </location>
    <ligand>
        <name>Cu cation</name>
        <dbReference type="ChEBI" id="CHEBI:23378"/>
    </ligand>
</feature>
<proteinExistence type="inferred from homology"/>
<evidence type="ECO:0000256" key="3">
    <source>
        <dbReference type="PIRSR" id="PIRSR603782-1"/>
    </source>
</evidence>